<organism evidence="1 2">
    <name type="scientific">Araneus ventricosus</name>
    <name type="common">Orbweaver spider</name>
    <name type="synonym">Epeira ventricosa</name>
    <dbReference type="NCBI Taxonomy" id="182803"/>
    <lineage>
        <taxon>Eukaryota</taxon>
        <taxon>Metazoa</taxon>
        <taxon>Ecdysozoa</taxon>
        <taxon>Arthropoda</taxon>
        <taxon>Chelicerata</taxon>
        <taxon>Arachnida</taxon>
        <taxon>Araneae</taxon>
        <taxon>Araneomorphae</taxon>
        <taxon>Entelegynae</taxon>
        <taxon>Araneoidea</taxon>
        <taxon>Araneidae</taxon>
        <taxon>Araneus</taxon>
    </lineage>
</organism>
<sequence>MIPENATLFSIFLLGKGIHEKTPCDVTAGRREYLRTAPSSEERLGLDRRDRLGERMPLEFYPQCELVGHSRALHTKQIRPLHAKTRRHCIKPLRIGAVGYPTGMDIHHSIWSVGALVVGMWGGGGRARLGAALFTEEGRDRRSK</sequence>
<name>A0A4Y2JZK0_ARAVE</name>
<keyword evidence="2" id="KW-1185">Reference proteome</keyword>
<proteinExistence type="predicted"/>
<evidence type="ECO:0000313" key="1">
    <source>
        <dbReference type="EMBL" id="GBM95500.1"/>
    </source>
</evidence>
<gene>
    <name evidence="1" type="ORF">AVEN_101487_1</name>
</gene>
<reference evidence="1 2" key="1">
    <citation type="journal article" date="2019" name="Sci. Rep.">
        <title>Orb-weaving spider Araneus ventricosus genome elucidates the spidroin gene catalogue.</title>
        <authorList>
            <person name="Kono N."/>
            <person name="Nakamura H."/>
            <person name="Ohtoshi R."/>
            <person name="Moran D.A.P."/>
            <person name="Shinohara A."/>
            <person name="Yoshida Y."/>
            <person name="Fujiwara M."/>
            <person name="Mori M."/>
            <person name="Tomita M."/>
            <person name="Arakawa K."/>
        </authorList>
    </citation>
    <scope>NUCLEOTIDE SEQUENCE [LARGE SCALE GENOMIC DNA]</scope>
</reference>
<protein>
    <submittedName>
        <fullName evidence="1">Uncharacterized protein</fullName>
    </submittedName>
</protein>
<comment type="caution">
    <text evidence="1">The sequence shown here is derived from an EMBL/GenBank/DDBJ whole genome shotgun (WGS) entry which is preliminary data.</text>
</comment>
<dbReference type="EMBL" id="BGPR01004062">
    <property type="protein sequence ID" value="GBM95500.1"/>
    <property type="molecule type" value="Genomic_DNA"/>
</dbReference>
<dbReference type="Proteomes" id="UP000499080">
    <property type="component" value="Unassembled WGS sequence"/>
</dbReference>
<accession>A0A4Y2JZK0</accession>
<evidence type="ECO:0000313" key="2">
    <source>
        <dbReference type="Proteomes" id="UP000499080"/>
    </source>
</evidence>
<dbReference type="AlphaFoldDB" id="A0A4Y2JZK0"/>